<accession>A0A0A9CXW1</accession>
<reference evidence="1" key="2">
    <citation type="journal article" date="2015" name="Data Brief">
        <title>Shoot transcriptome of the giant reed, Arundo donax.</title>
        <authorList>
            <person name="Barrero R.A."/>
            <person name="Guerrero F.D."/>
            <person name="Moolhuijzen P."/>
            <person name="Goolsby J.A."/>
            <person name="Tidwell J."/>
            <person name="Bellgard S.E."/>
            <person name="Bellgard M.I."/>
        </authorList>
    </citation>
    <scope>NUCLEOTIDE SEQUENCE</scope>
    <source>
        <tissue evidence="1">Shoot tissue taken approximately 20 cm above the soil surface</tissue>
    </source>
</reference>
<dbReference type="EMBL" id="GBRH01216751">
    <property type="protein sequence ID" value="JAD81144.1"/>
    <property type="molecule type" value="Transcribed_RNA"/>
</dbReference>
<sequence>MDLLVEDVDVVVVSAATMDLSVEPWRSPILYMFNRAPSRPVVHSHAVVTSLRYFSSLNRVTALAVYIRVQTCAVPTSCPQPWRRHLLPPLLLPPPTEAANLGKR</sequence>
<evidence type="ECO:0000313" key="1">
    <source>
        <dbReference type="EMBL" id="JAD81144.1"/>
    </source>
</evidence>
<reference evidence="1" key="1">
    <citation type="submission" date="2014-09" db="EMBL/GenBank/DDBJ databases">
        <authorList>
            <person name="Magalhaes I.L.F."/>
            <person name="Oliveira U."/>
            <person name="Santos F.R."/>
            <person name="Vidigal T.H.D.A."/>
            <person name="Brescovit A.D."/>
            <person name="Santos A.J."/>
        </authorList>
    </citation>
    <scope>NUCLEOTIDE SEQUENCE</scope>
    <source>
        <tissue evidence="1">Shoot tissue taken approximately 20 cm above the soil surface</tissue>
    </source>
</reference>
<organism evidence="1">
    <name type="scientific">Arundo donax</name>
    <name type="common">Giant reed</name>
    <name type="synonym">Donax arundinaceus</name>
    <dbReference type="NCBI Taxonomy" id="35708"/>
    <lineage>
        <taxon>Eukaryota</taxon>
        <taxon>Viridiplantae</taxon>
        <taxon>Streptophyta</taxon>
        <taxon>Embryophyta</taxon>
        <taxon>Tracheophyta</taxon>
        <taxon>Spermatophyta</taxon>
        <taxon>Magnoliopsida</taxon>
        <taxon>Liliopsida</taxon>
        <taxon>Poales</taxon>
        <taxon>Poaceae</taxon>
        <taxon>PACMAD clade</taxon>
        <taxon>Arundinoideae</taxon>
        <taxon>Arundineae</taxon>
        <taxon>Arundo</taxon>
    </lineage>
</organism>
<dbReference type="AlphaFoldDB" id="A0A0A9CXW1"/>
<protein>
    <submittedName>
        <fullName evidence="1">Uncharacterized protein</fullName>
    </submittedName>
</protein>
<name>A0A0A9CXW1_ARUDO</name>
<proteinExistence type="predicted"/>